<evidence type="ECO:0000313" key="2">
    <source>
        <dbReference type="Proteomes" id="UP001139157"/>
    </source>
</evidence>
<comment type="caution">
    <text evidence="1">The sequence shown here is derived from an EMBL/GenBank/DDBJ whole genome shotgun (WGS) entry which is preliminary data.</text>
</comment>
<evidence type="ECO:0008006" key="3">
    <source>
        <dbReference type="Google" id="ProtNLM"/>
    </source>
</evidence>
<name>A0A9X2E908_9NOCA</name>
<protein>
    <recommendedName>
        <fullName evidence="3">Alpha-aminoadipate carrier protein LysW</fullName>
    </recommendedName>
</protein>
<evidence type="ECO:0000313" key="1">
    <source>
        <dbReference type="EMBL" id="MCM6775896.1"/>
    </source>
</evidence>
<dbReference type="AlphaFoldDB" id="A0A9X2E908"/>
<proteinExistence type="predicted"/>
<sequence>MTELKGVCPECETPIVIPELPVGDTFTCPECVLTLRINAITEGRLDLEMVETQLRDWGQ</sequence>
<accession>A0A9X2E908</accession>
<organism evidence="1 2">
    <name type="scientific">Nocardia pulmonis</name>
    <dbReference type="NCBI Taxonomy" id="2951408"/>
    <lineage>
        <taxon>Bacteria</taxon>
        <taxon>Bacillati</taxon>
        <taxon>Actinomycetota</taxon>
        <taxon>Actinomycetes</taxon>
        <taxon>Mycobacteriales</taxon>
        <taxon>Nocardiaceae</taxon>
        <taxon>Nocardia</taxon>
    </lineage>
</organism>
<dbReference type="EMBL" id="JAMRXG010000008">
    <property type="protein sequence ID" value="MCM6775896.1"/>
    <property type="molecule type" value="Genomic_DNA"/>
</dbReference>
<dbReference type="Gene3D" id="2.20.28.160">
    <property type="match status" value="1"/>
</dbReference>
<reference evidence="1" key="1">
    <citation type="submission" date="2022-06" db="EMBL/GenBank/DDBJ databases">
        <title>Novel species in genus nocardia.</title>
        <authorList>
            <person name="Li F."/>
        </authorList>
    </citation>
    <scope>NUCLEOTIDE SEQUENCE</scope>
    <source>
        <strain evidence="1">CDC141</strain>
    </source>
</reference>
<keyword evidence="2" id="KW-1185">Reference proteome</keyword>
<dbReference type="RefSeq" id="WP_251914132.1">
    <property type="nucleotide sequence ID" value="NZ_JAMRXG010000008.1"/>
</dbReference>
<gene>
    <name evidence="1" type="ORF">NDR86_20670</name>
</gene>
<dbReference type="Proteomes" id="UP001139157">
    <property type="component" value="Unassembled WGS sequence"/>
</dbReference>